<dbReference type="Proteomes" id="UP000316598">
    <property type="component" value="Unassembled WGS sequence"/>
</dbReference>
<evidence type="ECO:0000313" key="9">
    <source>
        <dbReference type="EMBL" id="TWT50783.1"/>
    </source>
</evidence>
<proteinExistence type="predicted"/>
<feature type="transmembrane region" description="Helical" evidence="7">
    <location>
        <begin position="234"/>
        <end position="254"/>
    </location>
</feature>
<evidence type="ECO:0000313" key="10">
    <source>
        <dbReference type="Proteomes" id="UP000316598"/>
    </source>
</evidence>
<dbReference type="SUPFAM" id="SSF103473">
    <property type="entry name" value="MFS general substrate transporter"/>
    <property type="match status" value="1"/>
</dbReference>
<feature type="transmembrane region" description="Helical" evidence="7">
    <location>
        <begin position="172"/>
        <end position="198"/>
    </location>
</feature>
<keyword evidence="2" id="KW-0813">Transport</keyword>
<feature type="transmembrane region" description="Helical" evidence="7">
    <location>
        <begin position="114"/>
        <end position="135"/>
    </location>
</feature>
<reference evidence="9 10" key="1">
    <citation type="submission" date="2019-02" db="EMBL/GenBank/DDBJ databases">
        <title>Deep-cultivation of Planctomycetes and their phenomic and genomic characterization uncovers novel biology.</title>
        <authorList>
            <person name="Wiegand S."/>
            <person name="Jogler M."/>
            <person name="Boedeker C."/>
            <person name="Pinto D."/>
            <person name="Vollmers J."/>
            <person name="Rivas-Marin E."/>
            <person name="Kohn T."/>
            <person name="Peeters S.H."/>
            <person name="Heuer A."/>
            <person name="Rast P."/>
            <person name="Oberbeckmann S."/>
            <person name="Bunk B."/>
            <person name="Jeske O."/>
            <person name="Meyerdierks A."/>
            <person name="Storesund J.E."/>
            <person name="Kallscheuer N."/>
            <person name="Luecker S."/>
            <person name="Lage O.M."/>
            <person name="Pohl T."/>
            <person name="Merkel B.J."/>
            <person name="Hornburger P."/>
            <person name="Mueller R.-W."/>
            <person name="Bruemmer F."/>
            <person name="Labrenz M."/>
            <person name="Spormann A.M."/>
            <person name="Op Den Camp H."/>
            <person name="Overmann J."/>
            <person name="Amann R."/>
            <person name="Jetten M.S.M."/>
            <person name="Mascher T."/>
            <person name="Medema M.H."/>
            <person name="Devos D.P."/>
            <person name="Kaster A.-K."/>
            <person name="Ovreas L."/>
            <person name="Rohde M."/>
            <person name="Galperin M.Y."/>
            <person name="Jogler C."/>
        </authorList>
    </citation>
    <scope>NUCLEOTIDE SEQUENCE [LARGE SCALE GENOMIC DNA]</scope>
    <source>
        <strain evidence="9 10">Pla22</strain>
    </source>
</reference>
<keyword evidence="4 7" id="KW-0812">Transmembrane</keyword>
<dbReference type="PANTHER" id="PTHR23513:SF11">
    <property type="entry name" value="STAPHYLOFERRIN A TRANSPORTER"/>
    <property type="match status" value="1"/>
</dbReference>
<dbReference type="GO" id="GO:0005886">
    <property type="term" value="C:plasma membrane"/>
    <property type="evidence" value="ECO:0007669"/>
    <property type="project" value="UniProtKB-SubCell"/>
</dbReference>
<keyword evidence="5 7" id="KW-1133">Transmembrane helix</keyword>
<dbReference type="AlphaFoldDB" id="A0A5C5WLC2"/>
<sequence>MSSGNTIEAKHASVLAPLSIPIFRLFWFASIFSNLGTWIHEVGASWLMTQLDSSPEMVAAVRVSMAIPMMLMAIPAGVIADRIDRRKLIIVTQLFLFSTASTLAMLTYSGAVTAWLLLSLTFLTGMGMVLHVLTWQSAIPELVSRAQLSRAVALGSISFNLARSIGPAIGGVMIAMAGTWVTFAANAFSFAGVLAVAVRWNREGAVAPQQVSVKSSLTEAVAHLRATESLKHSLVRLAMFMIPASAMWSLLPLLSRQQLLWAERGYGFLVTTLGLGAVVGATIIHSLHRRFGMDRTIRFAMGLFAIALLILAHTTNGLAASTVTFVLGGAWMMTLTTLNSTTQLSLSNALRARGMSFYYATMAGSMSTGAFVWGQTAGTFGLVHTLSVASILLMILTITSRLFPICVSEEVDA</sequence>
<keyword evidence="10" id="KW-1185">Reference proteome</keyword>
<feature type="transmembrane region" description="Helical" evidence="7">
    <location>
        <begin position="357"/>
        <end position="374"/>
    </location>
</feature>
<feature type="transmembrane region" description="Helical" evidence="7">
    <location>
        <begin position="88"/>
        <end position="108"/>
    </location>
</feature>
<comment type="subcellular location">
    <subcellularLocation>
        <location evidence="1">Cell membrane</location>
        <topology evidence="1">Multi-pass membrane protein</topology>
    </subcellularLocation>
</comment>
<feature type="transmembrane region" description="Helical" evidence="7">
    <location>
        <begin position="296"/>
        <end position="312"/>
    </location>
</feature>
<dbReference type="InterPro" id="IPR010290">
    <property type="entry name" value="TM_effector"/>
</dbReference>
<dbReference type="CDD" id="cd06173">
    <property type="entry name" value="MFS_MefA_like"/>
    <property type="match status" value="1"/>
</dbReference>
<organism evidence="9 10">
    <name type="scientific">Rubripirellula amarantea</name>
    <dbReference type="NCBI Taxonomy" id="2527999"/>
    <lineage>
        <taxon>Bacteria</taxon>
        <taxon>Pseudomonadati</taxon>
        <taxon>Planctomycetota</taxon>
        <taxon>Planctomycetia</taxon>
        <taxon>Pirellulales</taxon>
        <taxon>Pirellulaceae</taxon>
        <taxon>Rubripirellula</taxon>
    </lineage>
</organism>
<keyword evidence="3" id="KW-1003">Cell membrane</keyword>
<comment type="caution">
    <text evidence="9">The sequence shown here is derived from an EMBL/GenBank/DDBJ whole genome shotgun (WGS) entry which is preliminary data.</text>
</comment>
<dbReference type="PROSITE" id="PS50850">
    <property type="entry name" value="MFS"/>
    <property type="match status" value="1"/>
</dbReference>
<dbReference type="OrthoDB" id="9775268at2"/>
<evidence type="ECO:0000256" key="2">
    <source>
        <dbReference type="ARBA" id="ARBA00022448"/>
    </source>
</evidence>
<accession>A0A5C5WLC2</accession>
<feature type="transmembrane region" description="Helical" evidence="7">
    <location>
        <begin position="266"/>
        <end position="284"/>
    </location>
</feature>
<keyword evidence="6 7" id="KW-0472">Membrane</keyword>
<dbReference type="RefSeq" id="WP_146515950.1">
    <property type="nucleotide sequence ID" value="NZ_SJPI01000002.1"/>
</dbReference>
<evidence type="ECO:0000256" key="6">
    <source>
        <dbReference type="ARBA" id="ARBA00023136"/>
    </source>
</evidence>
<feature type="transmembrane region" description="Helical" evidence="7">
    <location>
        <begin position="147"/>
        <end position="166"/>
    </location>
</feature>
<evidence type="ECO:0000256" key="3">
    <source>
        <dbReference type="ARBA" id="ARBA00022475"/>
    </source>
</evidence>
<feature type="transmembrane region" description="Helical" evidence="7">
    <location>
        <begin position="59"/>
        <end position="81"/>
    </location>
</feature>
<dbReference type="PANTHER" id="PTHR23513">
    <property type="entry name" value="INTEGRAL MEMBRANE EFFLUX PROTEIN-RELATED"/>
    <property type="match status" value="1"/>
</dbReference>
<name>A0A5C5WLC2_9BACT</name>
<evidence type="ECO:0000256" key="7">
    <source>
        <dbReference type="SAM" id="Phobius"/>
    </source>
</evidence>
<dbReference type="Pfam" id="PF05977">
    <property type="entry name" value="MFS_3"/>
    <property type="match status" value="1"/>
</dbReference>
<feature type="domain" description="Major facilitator superfamily (MFS) profile" evidence="8">
    <location>
        <begin position="22"/>
        <end position="402"/>
    </location>
</feature>
<evidence type="ECO:0000256" key="4">
    <source>
        <dbReference type="ARBA" id="ARBA00022692"/>
    </source>
</evidence>
<evidence type="ECO:0000256" key="1">
    <source>
        <dbReference type="ARBA" id="ARBA00004651"/>
    </source>
</evidence>
<dbReference type="EMBL" id="SJPI01000002">
    <property type="protein sequence ID" value="TWT50783.1"/>
    <property type="molecule type" value="Genomic_DNA"/>
</dbReference>
<gene>
    <name evidence="9" type="ORF">Pla22_35260</name>
</gene>
<protein>
    <submittedName>
        <fullName evidence="9">Enterobactin exporter EntS</fullName>
    </submittedName>
</protein>
<feature type="transmembrane region" description="Helical" evidence="7">
    <location>
        <begin position="12"/>
        <end position="39"/>
    </location>
</feature>
<evidence type="ECO:0000259" key="8">
    <source>
        <dbReference type="PROSITE" id="PS50850"/>
    </source>
</evidence>
<dbReference type="Gene3D" id="1.20.1250.20">
    <property type="entry name" value="MFS general substrate transporter like domains"/>
    <property type="match status" value="1"/>
</dbReference>
<dbReference type="InterPro" id="IPR036259">
    <property type="entry name" value="MFS_trans_sf"/>
</dbReference>
<evidence type="ECO:0000256" key="5">
    <source>
        <dbReference type="ARBA" id="ARBA00022989"/>
    </source>
</evidence>
<dbReference type="InterPro" id="IPR020846">
    <property type="entry name" value="MFS_dom"/>
</dbReference>
<dbReference type="GO" id="GO:0022857">
    <property type="term" value="F:transmembrane transporter activity"/>
    <property type="evidence" value="ECO:0007669"/>
    <property type="project" value="InterPro"/>
</dbReference>
<feature type="transmembrane region" description="Helical" evidence="7">
    <location>
        <begin position="380"/>
        <end position="398"/>
    </location>
</feature>